<dbReference type="Proteomes" id="UP000035763">
    <property type="component" value="Unassembled WGS sequence"/>
</dbReference>
<sequence>MIIGWPPLWRRVRLAVTLVHEAGHALVGVLCGRRFTGFVVSGDASGHAVTVGPVRGLGRIATTWAGYPAPALAGCGLVWAAAHGYAAPLLALLLLGEVVLLPRIRSVMTGVVLTVALAATASAWWWRDDTVQVHALTILGLVLLAGAWRGLAAVWQRGRAGDDHAVLRRLTGVPGVVWLLSWALVCAAATLVAAGEL</sequence>
<evidence type="ECO:0000313" key="2">
    <source>
        <dbReference type="EMBL" id="CCH71957.1"/>
    </source>
</evidence>
<keyword evidence="1" id="KW-1133">Transmembrane helix</keyword>
<evidence type="ECO:0000256" key="1">
    <source>
        <dbReference type="SAM" id="Phobius"/>
    </source>
</evidence>
<gene>
    <name evidence="2" type="ORF">BN11_1220001</name>
</gene>
<accession>W6JT76</accession>
<comment type="caution">
    <text evidence="2">The sequence shown here is derived from an EMBL/GenBank/DDBJ whole genome shotgun (WGS) entry which is preliminary data.</text>
</comment>
<dbReference type="InterPro" id="IPR049500">
    <property type="entry name" value="Peptidase_M50B-like"/>
</dbReference>
<evidence type="ECO:0008006" key="4">
    <source>
        <dbReference type="Google" id="ProtNLM"/>
    </source>
</evidence>
<evidence type="ECO:0000313" key="3">
    <source>
        <dbReference type="Proteomes" id="UP000035763"/>
    </source>
</evidence>
<name>W6JT76_9MICO</name>
<keyword evidence="1" id="KW-0472">Membrane</keyword>
<keyword evidence="1" id="KW-0812">Transmembrane</keyword>
<feature type="transmembrane region" description="Helical" evidence="1">
    <location>
        <begin position="107"/>
        <end position="126"/>
    </location>
</feature>
<feature type="transmembrane region" description="Helical" evidence="1">
    <location>
        <begin position="132"/>
        <end position="155"/>
    </location>
</feature>
<feature type="transmembrane region" description="Helical" evidence="1">
    <location>
        <begin position="71"/>
        <end position="95"/>
    </location>
</feature>
<dbReference type="EMBL" id="CAJA01000027">
    <property type="protein sequence ID" value="CCH71957.1"/>
    <property type="molecule type" value="Genomic_DNA"/>
</dbReference>
<reference evidence="2 3" key="1">
    <citation type="journal article" date="2013" name="ISME J.">
        <title>A metabolic model for members of the genus Tetrasphaera involved in enhanced biological phosphorus removal.</title>
        <authorList>
            <person name="Kristiansen R."/>
            <person name="Nguyen H.T.T."/>
            <person name="Saunders A.M."/>
            <person name="Nielsen J.L."/>
            <person name="Wimmer R."/>
            <person name="Le V.Q."/>
            <person name="McIlroy S.J."/>
            <person name="Petrovski S."/>
            <person name="Seviour R.J."/>
            <person name="Calteau A."/>
            <person name="Nielsen K.L."/>
            <person name="Nielsen P.H."/>
        </authorList>
    </citation>
    <scope>NUCLEOTIDE SEQUENCE [LARGE SCALE GENOMIC DNA]</scope>
    <source>
        <strain evidence="2 3">Ben110</strain>
    </source>
</reference>
<dbReference type="STRING" id="1193182.BN11_1220001"/>
<keyword evidence="3" id="KW-1185">Reference proteome</keyword>
<protein>
    <recommendedName>
        <fullName evidence="4">Integral membrane protein</fullName>
    </recommendedName>
</protein>
<feature type="transmembrane region" description="Helical" evidence="1">
    <location>
        <begin position="176"/>
        <end position="195"/>
    </location>
</feature>
<dbReference type="AlphaFoldDB" id="W6JT76"/>
<proteinExistence type="predicted"/>
<dbReference type="OrthoDB" id="5184455at2"/>
<organism evidence="2 3">
    <name type="scientific">Nostocoides australiense Ben110</name>
    <dbReference type="NCBI Taxonomy" id="1193182"/>
    <lineage>
        <taxon>Bacteria</taxon>
        <taxon>Bacillati</taxon>
        <taxon>Actinomycetota</taxon>
        <taxon>Actinomycetes</taxon>
        <taxon>Micrococcales</taxon>
        <taxon>Intrasporangiaceae</taxon>
        <taxon>Nostocoides</taxon>
    </lineage>
</organism>
<dbReference type="Pfam" id="PF13398">
    <property type="entry name" value="Peptidase_M50B"/>
    <property type="match status" value="1"/>
</dbReference>